<feature type="transmembrane region" description="Helical" evidence="8">
    <location>
        <begin position="17"/>
        <end position="38"/>
    </location>
</feature>
<sequence>MEVGFGDNVPKTVLGKLATSIALLMSVFIVAFPVTIISSQYTQFLQLKCNECIFSTKKRCFIKNIFNARGITVRKTEDAETAVEAAANSRSMQYAITEWKLNFDTEKLHIALRIDDKETYKKFISLLADLQ</sequence>
<comment type="caution">
    <text evidence="9">The sequence shown here is derived from an EMBL/GenBank/DDBJ whole genome shotgun (WGS) entry which is preliminary data.</text>
</comment>
<keyword evidence="5" id="KW-0406">Ion transport</keyword>
<keyword evidence="10" id="KW-1185">Reference proteome</keyword>
<accession>A0AAD5XWF3</accession>
<comment type="subcellular location">
    <subcellularLocation>
        <location evidence="1">Membrane</location>
        <topology evidence="1">Multi-pass membrane protein</topology>
    </subcellularLocation>
</comment>
<dbReference type="AlphaFoldDB" id="A0AAD5XWF3"/>
<dbReference type="PANTHER" id="PTHR11537:SF254">
    <property type="entry name" value="POTASSIUM VOLTAGE-GATED CHANNEL PROTEIN SHAB"/>
    <property type="match status" value="1"/>
</dbReference>
<dbReference type="GO" id="GO:0005249">
    <property type="term" value="F:voltage-gated potassium channel activity"/>
    <property type="evidence" value="ECO:0007669"/>
    <property type="project" value="InterPro"/>
</dbReference>
<protein>
    <recommendedName>
        <fullName evidence="11">Potassium channel domain-containing protein</fullName>
    </recommendedName>
</protein>
<evidence type="ECO:0000313" key="9">
    <source>
        <dbReference type="EMBL" id="KAJ3205984.1"/>
    </source>
</evidence>
<evidence type="ECO:0000313" key="10">
    <source>
        <dbReference type="Proteomes" id="UP001211065"/>
    </source>
</evidence>
<keyword evidence="2" id="KW-0813">Transport</keyword>
<evidence type="ECO:0000256" key="2">
    <source>
        <dbReference type="ARBA" id="ARBA00022448"/>
    </source>
</evidence>
<dbReference type="Proteomes" id="UP001211065">
    <property type="component" value="Unassembled WGS sequence"/>
</dbReference>
<keyword evidence="3 8" id="KW-0812">Transmembrane</keyword>
<keyword evidence="4 8" id="KW-1133">Transmembrane helix</keyword>
<proteinExistence type="predicted"/>
<evidence type="ECO:0000256" key="6">
    <source>
        <dbReference type="ARBA" id="ARBA00023136"/>
    </source>
</evidence>
<dbReference type="PANTHER" id="PTHR11537">
    <property type="entry name" value="VOLTAGE-GATED POTASSIUM CHANNEL"/>
    <property type="match status" value="1"/>
</dbReference>
<evidence type="ECO:0000256" key="7">
    <source>
        <dbReference type="ARBA" id="ARBA00023303"/>
    </source>
</evidence>
<name>A0AAD5XWF3_9FUNG</name>
<dbReference type="Gene3D" id="1.10.287.70">
    <property type="match status" value="1"/>
</dbReference>
<evidence type="ECO:0000256" key="5">
    <source>
        <dbReference type="ARBA" id="ARBA00023065"/>
    </source>
</evidence>
<gene>
    <name evidence="9" type="ORF">HK099_000657</name>
</gene>
<dbReference type="InterPro" id="IPR028325">
    <property type="entry name" value="VG_K_chnl"/>
</dbReference>
<evidence type="ECO:0000256" key="3">
    <source>
        <dbReference type="ARBA" id="ARBA00022692"/>
    </source>
</evidence>
<dbReference type="GO" id="GO:0001508">
    <property type="term" value="P:action potential"/>
    <property type="evidence" value="ECO:0007669"/>
    <property type="project" value="TreeGrafter"/>
</dbReference>
<keyword evidence="7" id="KW-0407">Ion channel</keyword>
<evidence type="ECO:0000256" key="1">
    <source>
        <dbReference type="ARBA" id="ARBA00004141"/>
    </source>
</evidence>
<evidence type="ECO:0008006" key="11">
    <source>
        <dbReference type="Google" id="ProtNLM"/>
    </source>
</evidence>
<keyword evidence="6 8" id="KW-0472">Membrane</keyword>
<dbReference type="SUPFAM" id="SSF81324">
    <property type="entry name" value="Voltage-gated potassium channels"/>
    <property type="match status" value="1"/>
</dbReference>
<evidence type="ECO:0000256" key="8">
    <source>
        <dbReference type="SAM" id="Phobius"/>
    </source>
</evidence>
<dbReference type="EMBL" id="JADGJW010001161">
    <property type="protein sequence ID" value="KAJ3205984.1"/>
    <property type="molecule type" value="Genomic_DNA"/>
</dbReference>
<evidence type="ECO:0000256" key="4">
    <source>
        <dbReference type="ARBA" id="ARBA00022989"/>
    </source>
</evidence>
<organism evidence="9 10">
    <name type="scientific">Clydaea vesicula</name>
    <dbReference type="NCBI Taxonomy" id="447962"/>
    <lineage>
        <taxon>Eukaryota</taxon>
        <taxon>Fungi</taxon>
        <taxon>Fungi incertae sedis</taxon>
        <taxon>Chytridiomycota</taxon>
        <taxon>Chytridiomycota incertae sedis</taxon>
        <taxon>Chytridiomycetes</taxon>
        <taxon>Lobulomycetales</taxon>
        <taxon>Lobulomycetaceae</taxon>
        <taxon>Clydaea</taxon>
    </lineage>
</organism>
<dbReference type="GO" id="GO:0008076">
    <property type="term" value="C:voltage-gated potassium channel complex"/>
    <property type="evidence" value="ECO:0007669"/>
    <property type="project" value="InterPro"/>
</dbReference>
<reference evidence="9" key="1">
    <citation type="submission" date="2020-05" db="EMBL/GenBank/DDBJ databases">
        <title>Phylogenomic resolution of chytrid fungi.</title>
        <authorList>
            <person name="Stajich J.E."/>
            <person name="Amses K."/>
            <person name="Simmons R."/>
            <person name="Seto K."/>
            <person name="Myers J."/>
            <person name="Bonds A."/>
            <person name="Quandt C.A."/>
            <person name="Barry K."/>
            <person name="Liu P."/>
            <person name="Grigoriev I."/>
            <person name="Longcore J.E."/>
            <person name="James T.Y."/>
        </authorList>
    </citation>
    <scope>NUCLEOTIDE SEQUENCE</scope>
    <source>
        <strain evidence="9">JEL0476</strain>
    </source>
</reference>